<gene>
    <name evidence="2" type="ORF">SAMN05216269_104246</name>
</gene>
<dbReference type="Proteomes" id="UP000184092">
    <property type="component" value="Unassembled WGS sequence"/>
</dbReference>
<keyword evidence="1" id="KW-0812">Transmembrane</keyword>
<feature type="transmembrane region" description="Helical" evidence="1">
    <location>
        <begin position="12"/>
        <end position="28"/>
    </location>
</feature>
<protein>
    <submittedName>
        <fullName evidence="2">Uncharacterized protein</fullName>
    </submittedName>
</protein>
<organism evidence="2 3">
    <name type="scientific">Flavobacterium xinjiangense</name>
    <dbReference type="NCBI Taxonomy" id="178356"/>
    <lineage>
        <taxon>Bacteria</taxon>
        <taxon>Pseudomonadati</taxon>
        <taxon>Bacteroidota</taxon>
        <taxon>Flavobacteriia</taxon>
        <taxon>Flavobacteriales</taxon>
        <taxon>Flavobacteriaceae</taxon>
        <taxon>Flavobacterium</taxon>
    </lineage>
</organism>
<reference evidence="3" key="1">
    <citation type="submission" date="2016-11" db="EMBL/GenBank/DDBJ databases">
        <authorList>
            <person name="Varghese N."/>
            <person name="Submissions S."/>
        </authorList>
    </citation>
    <scope>NUCLEOTIDE SEQUENCE [LARGE SCALE GENOMIC DNA]</scope>
    <source>
        <strain evidence="3">CGMCC 1.2749</strain>
    </source>
</reference>
<keyword evidence="1" id="KW-1133">Transmembrane helix</keyword>
<accession>A0A1M7IY52</accession>
<dbReference type="EMBL" id="FRCL01000004">
    <property type="protein sequence ID" value="SHM45227.1"/>
    <property type="molecule type" value="Genomic_DNA"/>
</dbReference>
<sequence length="58" mass="6846">MNFSSFKNTNPIYFYFISISSFVLANLIRSKSISFYYFLLLVGLVFFVLGMVKRMKNK</sequence>
<feature type="transmembrane region" description="Helical" evidence="1">
    <location>
        <begin position="34"/>
        <end position="52"/>
    </location>
</feature>
<evidence type="ECO:0000313" key="2">
    <source>
        <dbReference type="EMBL" id="SHM45227.1"/>
    </source>
</evidence>
<name>A0A1M7IY52_9FLAO</name>
<dbReference type="STRING" id="178356.SAMN05216269_104246"/>
<evidence type="ECO:0000313" key="3">
    <source>
        <dbReference type="Proteomes" id="UP000184092"/>
    </source>
</evidence>
<keyword evidence="3" id="KW-1185">Reference proteome</keyword>
<evidence type="ECO:0000256" key="1">
    <source>
        <dbReference type="SAM" id="Phobius"/>
    </source>
</evidence>
<proteinExistence type="predicted"/>
<keyword evidence="1" id="KW-0472">Membrane</keyword>
<dbReference type="AlphaFoldDB" id="A0A1M7IY52"/>